<dbReference type="SUPFAM" id="SSF51004">
    <property type="entry name" value="C-terminal (heme d1) domain of cytochrome cd1-nitrite reductase"/>
    <property type="match status" value="1"/>
</dbReference>
<dbReference type="InterPro" id="IPR051200">
    <property type="entry name" value="Host-pathogen_enzymatic-act"/>
</dbReference>
<dbReference type="InterPro" id="IPR015943">
    <property type="entry name" value="WD40/YVTN_repeat-like_dom_sf"/>
</dbReference>
<dbReference type="EMBL" id="BMFW01000054">
    <property type="protein sequence ID" value="GGI02902.1"/>
    <property type="molecule type" value="Genomic_DNA"/>
</dbReference>
<evidence type="ECO:0008006" key="4">
    <source>
        <dbReference type="Google" id="ProtNLM"/>
    </source>
</evidence>
<keyword evidence="1" id="KW-0732">Signal</keyword>
<evidence type="ECO:0000313" key="3">
    <source>
        <dbReference type="Proteomes" id="UP000643279"/>
    </source>
</evidence>
<dbReference type="PANTHER" id="PTHR47197">
    <property type="entry name" value="PROTEIN NIRF"/>
    <property type="match status" value="1"/>
</dbReference>
<organism evidence="2 3">
    <name type="scientific">Arthrobacter liuii</name>
    <dbReference type="NCBI Taxonomy" id="1476996"/>
    <lineage>
        <taxon>Bacteria</taxon>
        <taxon>Bacillati</taxon>
        <taxon>Actinomycetota</taxon>
        <taxon>Actinomycetes</taxon>
        <taxon>Micrococcales</taxon>
        <taxon>Micrococcaceae</taxon>
        <taxon>Arthrobacter</taxon>
    </lineage>
</organism>
<evidence type="ECO:0000313" key="2">
    <source>
        <dbReference type="EMBL" id="GGI02902.1"/>
    </source>
</evidence>
<feature type="signal peptide" evidence="1">
    <location>
        <begin position="1"/>
        <end position="26"/>
    </location>
</feature>
<proteinExistence type="predicted"/>
<evidence type="ECO:0000256" key="1">
    <source>
        <dbReference type="SAM" id="SignalP"/>
    </source>
</evidence>
<dbReference type="Gene3D" id="2.130.10.10">
    <property type="entry name" value="YVTN repeat-like/Quinoprotein amine dehydrogenase"/>
    <property type="match status" value="2"/>
</dbReference>
<dbReference type="Proteomes" id="UP000643279">
    <property type="component" value="Unassembled WGS sequence"/>
</dbReference>
<protein>
    <recommendedName>
        <fullName evidence="4">YncE family protein</fullName>
    </recommendedName>
</protein>
<comment type="caution">
    <text evidence="2">The sequence shown here is derived from an EMBL/GenBank/DDBJ whole genome shotgun (WGS) entry which is preliminary data.</text>
</comment>
<accession>A0ABQ2B132</accession>
<dbReference type="RefSeq" id="WP_229748702.1">
    <property type="nucleotide sequence ID" value="NZ_BMFW01000054.1"/>
</dbReference>
<name>A0ABQ2B132_9MICC</name>
<gene>
    <name evidence="2" type="ORF">GCM10007170_45680</name>
</gene>
<dbReference type="PANTHER" id="PTHR47197:SF3">
    <property type="entry name" value="DIHYDRO-HEME D1 DEHYDROGENASE"/>
    <property type="match status" value="1"/>
</dbReference>
<feature type="chain" id="PRO_5046888189" description="YncE family protein" evidence="1">
    <location>
        <begin position="27"/>
        <end position="342"/>
    </location>
</feature>
<keyword evidence="3" id="KW-1185">Reference proteome</keyword>
<sequence>MGNIRDKALLLIPTVAVAVLAGPVSACAPPAPDTAGRLPLTLVRDVPLPGGRTRLDYQVIDPGSKRLYITHLGDGTIHVLDLAGPSVMATIDRVSSVHGIALAPESHRVLASASGTDEAVIIDTDTLRITGRVPTGHTPDGIAYDPVNGKAYVSNEHDHIETVLDVATGTGAGSIDIGGEAGNTIFDPVSATIMINVQSTNELITINPATNQITGRISVTGCESNHGLYVDRPDRLAFVACEGNAKLLVVDLDSQQSTARFDVGDGPDVLAYDTGLHRLYVASESGVVSVLEVQGKAVHELGKSRLADGAHTVAVDQVTHRVYFPLENVNGKPVLRVMAPTK</sequence>
<dbReference type="InterPro" id="IPR011048">
    <property type="entry name" value="Haem_d1_sf"/>
</dbReference>
<reference evidence="3" key="1">
    <citation type="journal article" date="2019" name="Int. J. Syst. Evol. Microbiol.">
        <title>The Global Catalogue of Microorganisms (GCM) 10K type strain sequencing project: providing services to taxonomists for standard genome sequencing and annotation.</title>
        <authorList>
            <consortium name="The Broad Institute Genomics Platform"/>
            <consortium name="The Broad Institute Genome Sequencing Center for Infectious Disease"/>
            <person name="Wu L."/>
            <person name="Ma J."/>
        </authorList>
    </citation>
    <scope>NUCLEOTIDE SEQUENCE [LARGE SCALE GENOMIC DNA]</scope>
    <source>
        <strain evidence="3">CGMCC 1.12778</strain>
    </source>
</reference>